<feature type="compositionally biased region" description="Polar residues" evidence="1">
    <location>
        <begin position="52"/>
        <end position="68"/>
    </location>
</feature>
<reference evidence="2" key="1">
    <citation type="submission" date="2014-09" db="EMBL/GenBank/DDBJ databases">
        <title>Genome sequence of the luminous mushroom Mycena chlorophos for searching fungal bioluminescence genes.</title>
        <authorList>
            <person name="Tanaka Y."/>
            <person name="Kasuga D."/>
            <person name="Oba Y."/>
            <person name="Hase S."/>
            <person name="Sato K."/>
            <person name="Oba Y."/>
            <person name="Sakakibara Y."/>
        </authorList>
    </citation>
    <scope>NUCLEOTIDE SEQUENCE</scope>
</reference>
<evidence type="ECO:0000313" key="2">
    <source>
        <dbReference type="EMBL" id="GAT58938.1"/>
    </source>
</evidence>
<protein>
    <submittedName>
        <fullName evidence="2">Uncharacterized protein</fullName>
    </submittedName>
</protein>
<dbReference type="Proteomes" id="UP000815677">
    <property type="component" value="Unassembled WGS sequence"/>
</dbReference>
<feature type="compositionally biased region" description="Basic and acidic residues" evidence="1">
    <location>
        <begin position="119"/>
        <end position="128"/>
    </location>
</feature>
<evidence type="ECO:0000256" key="1">
    <source>
        <dbReference type="SAM" id="MobiDB-lite"/>
    </source>
</evidence>
<proteinExistence type="predicted"/>
<name>A0ABQ0M6K2_MYCCL</name>
<feature type="region of interest" description="Disordered" evidence="1">
    <location>
        <begin position="1"/>
        <end position="128"/>
    </location>
</feature>
<organism evidence="2 3">
    <name type="scientific">Mycena chlorophos</name>
    <name type="common">Agaric fungus</name>
    <name type="synonym">Agaricus chlorophos</name>
    <dbReference type="NCBI Taxonomy" id="658473"/>
    <lineage>
        <taxon>Eukaryota</taxon>
        <taxon>Fungi</taxon>
        <taxon>Dikarya</taxon>
        <taxon>Basidiomycota</taxon>
        <taxon>Agaricomycotina</taxon>
        <taxon>Agaricomycetes</taxon>
        <taxon>Agaricomycetidae</taxon>
        <taxon>Agaricales</taxon>
        <taxon>Marasmiineae</taxon>
        <taxon>Mycenaceae</taxon>
        <taxon>Mycena</taxon>
    </lineage>
</organism>
<evidence type="ECO:0000313" key="3">
    <source>
        <dbReference type="Proteomes" id="UP000815677"/>
    </source>
</evidence>
<gene>
    <name evidence="2" type="ORF">MCHLO_15311</name>
</gene>
<accession>A0ABQ0M6K2</accession>
<sequence>MPPPAQPRAPADLNKRTWCGHGTPSSASPVKKKVKRNKAQLSSPPGVPLAGASNTTSWGVDGTGNSAVNLDEANTRPMHTNDDNLNGWDADGMKNSSTHSEEEENPDWMDNQAMYYSDEENKNVEDHE</sequence>
<keyword evidence="3" id="KW-1185">Reference proteome</keyword>
<dbReference type="EMBL" id="DF849791">
    <property type="protein sequence ID" value="GAT58938.1"/>
    <property type="molecule type" value="Genomic_DNA"/>
</dbReference>